<dbReference type="GO" id="GO:0006412">
    <property type="term" value="P:translation"/>
    <property type="evidence" value="ECO:0007669"/>
    <property type="project" value="UniProtKB-UniRule"/>
</dbReference>
<evidence type="ECO:0000259" key="6">
    <source>
        <dbReference type="Pfam" id="PF00327"/>
    </source>
</evidence>
<comment type="caution">
    <text evidence="7">The sequence shown here is derived from an EMBL/GenBank/DDBJ whole genome shotgun (WGS) entry which is preliminary data.</text>
</comment>
<dbReference type="HAMAP" id="MF_01371_B">
    <property type="entry name" value="Ribosomal_uL30_B"/>
    <property type="match status" value="1"/>
</dbReference>
<keyword evidence="4 5" id="KW-0687">Ribonucleoprotein</keyword>
<comment type="subunit">
    <text evidence="2 5">Part of the 50S ribosomal subunit.</text>
</comment>
<reference evidence="7" key="1">
    <citation type="journal article" date="2020" name="mSystems">
        <title>Genome- and Community-Level Interaction Insights into Carbon Utilization and Element Cycling Functions of Hydrothermarchaeota in Hydrothermal Sediment.</title>
        <authorList>
            <person name="Zhou Z."/>
            <person name="Liu Y."/>
            <person name="Xu W."/>
            <person name="Pan J."/>
            <person name="Luo Z.H."/>
            <person name="Li M."/>
        </authorList>
    </citation>
    <scope>NUCLEOTIDE SEQUENCE [LARGE SCALE GENOMIC DNA]</scope>
    <source>
        <strain evidence="7">SpSt-246</strain>
    </source>
</reference>
<dbReference type="NCBIfam" id="TIGR01308">
    <property type="entry name" value="rpmD_bact"/>
    <property type="match status" value="1"/>
</dbReference>
<evidence type="ECO:0000256" key="4">
    <source>
        <dbReference type="ARBA" id="ARBA00023274"/>
    </source>
</evidence>
<evidence type="ECO:0000256" key="2">
    <source>
        <dbReference type="ARBA" id="ARBA00011838"/>
    </source>
</evidence>
<evidence type="ECO:0000256" key="1">
    <source>
        <dbReference type="ARBA" id="ARBA00007594"/>
    </source>
</evidence>
<sequence>MPRLKVKLVKSPIGYPKDQKAALKALGLTRLQQEKVLEDTPAIRGNLRKVAHLLQVEVGE</sequence>
<organism evidence="7">
    <name type="scientific">Thermus islandicus</name>
    <dbReference type="NCBI Taxonomy" id="540988"/>
    <lineage>
        <taxon>Bacteria</taxon>
        <taxon>Thermotogati</taxon>
        <taxon>Deinococcota</taxon>
        <taxon>Deinococci</taxon>
        <taxon>Thermales</taxon>
        <taxon>Thermaceae</taxon>
        <taxon>Thermus</taxon>
    </lineage>
</organism>
<dbReference type="SUPFAM" id="SSF55129">
    <property type="entry name" value="Ribosomal protein L30p/L7e"/>
    <property type="match status" value="1"/>
</dbReference>
<dbReference type="PIRSF" id="PIRSF002211">
    <property type="entry name" value="Ribosomal_L30_bac-type"/>
    <property type="match status" value="1"/>
</dbReference>
<dbReference type="CDD" id="cd01658">
    <property type="entry name" value="Ribosomal_L30"/>
    <property type="match status" value="1"/>
</dbReference>
<keyword evidence="3 5" id="KW-0689">Ribosomal protein</keyword>
<accession>A0A7C2C633</accession>
<name>A0A7C2C633_9DEIN</name>
<dbReference type="InterPro" id="IPR016082">
    <property type="entry name" value="Ribosomal_uL30_ferredoxin-like"/>
</dbReference>
<dbReference type="PANTHER" id="PTHR15892:SF2">
    <property type="entry name" value="LARGE RIBOSOMAL SUBUNIT PROTEIN UL30M"/>
    <property type="match status" value="1"/>
</dbReference>
<dbReference type="Pfam" id="PF00327">
    <property type="entry name" value="Ribosomal_L30"/>
    <property type="match status" value="1"/>
</dbReference>
<dbReference type="GO" id="GO:0003735">
    <property type="term" value="F:structural constituent of ribosome"/>
    <property type="evidence" value="ECO:0007669"/>
    <property type="project" value="InterPro"/>
</dbReference>
<dbReference type="AlphaFoldDB" id="A0A7C2C633"/>
<dbReference type="PANTHER" id="PTHR15892">
    <property type="entry name" value="MITOCHONDRIAL RIBOSOMAL PROTEIN L30"/>
    <property type="match status" value="1"/>
</dbReference>
<comment type="similarity">
    <text evidence="1 5">Belongs to the universal ribosomal protein uL30 family.</text>
</comment>
<dbReference type="Gene3D" id="3.30.1390.20">
    <property type="entry name" value="Ribosomal protein L30, ferredoxin-like fold domain"/>
    <property type="match status" value="1"/>
</dbReference>
<evidence type="ECO:0000256" key="5">
    <source>
        <dbReference type="HAMAP-Rule" id="MF_01371"/>
    </source>
</evidence>
<dbReference type="InterPro" id="IPR036919">
    <property type="entry name" value="Ribo_uL30_ferredoxin-like_sf"/>
</dbReference>
<protein>
    <recommendedName>
        <fullName evidence="5">Large ribosomal subunit protein uL30</fullName>
    </recommendedName>
</protein>
<feature type="domain" description="Large ribosomal subunit protein uL30-like ferredoxin-like fold" evidence="6">
    <location>
        <begin position="4"/>
        <end position="53"/>
    </location>
</feature>
<evidence type="ECO:0000313" key="7">
    <source>
        <dbReference type="EMBL" id="HEH83421.1"/>
    </source>
</evidence>
<gene>
    <name evidence="5 7" type="primary">rpmD</name>
    <name evidence="7" type="ORF">ENP73_10890</name>
</gene>
<evidence type="ECO:0000256" key="3">
    <source>
        <dbReference type="ARBA" id="ARBA00022980"/>
    </source>
</evidence>
<dbReference type="EMBL" id="DSKL01000420">
    <property type="protein sequence ID" value="HEH83421.1"/>
    <property type="molecule type" value="Genomic_DNA"/>
</dbReference>
<dbReference type="InterPro" id="IPR005996">
    <property type="entry name" value="Ribosomal_uL30_bac-type"/>
</dbReference>
<proteinExistence type="inferred from homology"/>
<dbReference type="GO" id="GO:0022625">
    <property type="term" value="C:cytosolic large ribosomal subunit"/>
    <property type="evidence" value="ECO:0007669"/>
    <property type="project" value="TreeGrafter"/>
</dbReference>